<dbReference type="GO" id="GO:0004715">
    <property type="term" value="F:non-membrane spanning protein tyrosine kinase activity"/>
    <property type="evidence" value="ECO:0007669"/>
    <property type="project" value="UniProtKB-EC"/>
</dbReference>
<evidence type="ECO:0000256" key="4">
    <source>
        <dbReference type="ARBA" id="ARBA00022741"/>
    </source>
</evidence>
<dbReference type="EC" id="2.7.10.2" evidence="2"/>
<keyword evidence="5" id="KW-0418">Kinase</keyword>
<dbReference type="NCBIfam" id="TIGR01007">
    <property type="entry name" value="eps_fam"/>
    <property type="match status" value="1"/>
</dbReference>
<dbReference type="InterPro" id="IPR033756">
    <property type="entry name" value="YlxH/NBP35"/>
</dbReference>
<dbReference type="Gene3D" id="3.40.50.300">
    <property type="entry name" value="P-loop containing nucleotide triphosphate hydrolases"/>
    <property type="match status" value="1"/>
</dbReference>
<evidence type="ECO:0000256" key="7">
    <source>
        <dbReference type="ARBA" id="ARBA00023137"/>
    </source>
</evidence>
<dbReference type="FunFam" id="3.40.50.300:FF:000527">
    <property type="entry name" value="Tyrosine-protein kinase etk"/>
    <property type="match status" value="1"/>
</dbReference>
<dbReference type="GO" id="GO:0042802">
    <property type="term" value="F:identical protein binding"/>
    <property type="evidence" value="ECO:0007669"/>
    <property type="project" value="UniProtKB-ARBA"/>
</dbReference>
<evidence type="ECO:0000313" key="13">
    <source>
        <dbReference type="Proteomes" id="UP000522688"/>
    </source>
</evidence>
<dbReference type="Proteomes" id="UP000522688">
    <property type="component" value="Unassembled WGS sequence"/>
</dbReference>
<dbReference type="EMBL" id="JACGWW010000003">
    <property type="protein sequence ID" value="MBA8814085.1"/>
    <property type="molecule type" value="Genomic_DNA"/>
</dbReference>
<comment type="catalytic activity">
    <reaction evidence="8">
        <text>L-tyrosyl-[protein] + ATP = O-phospho-L-tyrosyl-[protein] + ADP + H(+)</text>
        <dbReference type="Rhea" id="RHEA:10596"/>
        <dbReference type="Rhea" id="RHEA-COMP:10136"/>
        <dbReference type="Rhea" id="RHEA-COMP:20101"/>
        <dbReference type="ChEBI" id="CHEBI:15378"/>
        <dbReference type="ChEBI" id="CHEBI:30616"/>
        <dbReference type="ChEBI" id="CHEBI:46858"/>
        <dbReference type="ChEBI" id="CHEBI:61978"/>
        <dbReference type="ChEBI" id="CHEBI:456216"/>
        <dbReference type="EC" id="2.7.10.2"/>
    </reaction>
</comment>
<dbReference type="CDD" id="cd05387">
    <property type="entry name" value="BY-kinase"/>
    <property type="match status" value="1"/>
</dbReference>
<gene>
    <name evidence="11" type="ORF">FB463_002351</name>
    <name evidence="10" type="ORF">FFA01_09860</name>
</gene>
<accession>A0A7W3JJQ0</accession>
<keyword evidence="3" id="KW-0808">Transferase</keyword>
<dbReference type="AlphaFoldDB" id="A0A7W3JJQ0"/>
<evidence type="ECO:0000256" key="2">
    <source>
        <dbReference type="ARBA" id="ARBA00011903"/>
    </source>
</evidence>
<dbReference type="GO" id="GO:0005524">
    <property type="term" value="F:ATP binding"/>
    <property type="evidence" value="ECO:0007669"/>
    <property type="project" value="UniProtKB-KW"/>
</dbReference>
<dbReference type="InterPro" id="IPR050445">
    <property type="entry name" value="Bact_polysacc_biosynth/exp"/>
</dbReference>
<dbReference type="PANTHER" id="PTHR32309">
    <property type="entry name" value="TYROSINE-PROTEIN KINASE"/>
    <property type="match status" value="1"/>
</dbReference>
<dbReference type="EMBL" id="BJUV01000007">
    <property type="protein sequence ID" value="GEK82677.1"/>
    <property type="molecule type" value="Genomic_DNA"/>
</dbReference>
<keyword evidence="6" id="KW-0067">ATP-binding</keyword>
<evidence type="ECO:0000313" key="11">
    <source>
        <dbReference type="EMBL" id="MBA8814085.1"/>
    </source>
</evidence>
<keyword evidence="12" id="KW-1185">Reference proteome</keyword>
<dbReference type="Pfam" id="PF10609">
    <property type="entry name" value="ParA"/>
    <property type="match status" value="1"/>
</dbReference>
<organism evidence="11 13">
    <name type="scientific">Frigoribacterium faeni</name>
    <dbReference type="NCBI Taxonomy" id="145483"/>
    <lineage>
        <taxon>Bacteria</taxon>
        <taxon>Bacillati</taxon>
        <taxon>Actinomycetota</taxon>
        <taxon>Actinomycetes</taxon>
        <taxon>Micrococcales</taxon>
        <taxon>Microbacteriaceae</taxon>
        <taxon>Frigoribacterium</taxon>
    </lineage>
</organism>
<evidence type="ECO:0000256" key="6">
    <source>
        <dbReference type="ARBA" id="ARBA00022840"/>
    </source>
</evidence>
<evidence type="ECO:0000256" key="1">
    <source>
        <dbReference type="ARBA" id="ARBA00007316"/>
    </source>
</evidence>
<sequence>MNPLTFTTVAKKNWPLLLASFVVGALGGAGLATVQAPMFTSSTQVYVSVDLAVSQSANDLLQGGNAAEQRVRSYLDLVTKSTVLDPVADDLGLTAADLRRQVSASSPSRSVLIDISATDPDPVLARDIADRVRERFRDVVENEIERPAGSGDSSVTLLVTEPAEIPETRSSPSLRTNVVIGAMLGLLLGISLAVARLLLDTRLHGVSDVESSFAPPVVGSVPFVKGTSERPLIVRHMQHGRAAEAFRTIRANLRFIDHGVANRAFVVSSAQQSEGKSTTVTNLAVVLSETGARVALVDGDLRRPRVADIMGLEGAVGLTDVLIGRFELDDALQEWGTHGLAVLPAGSIPPNPSELLGSSQMQLLIETLTARYDYVLIDAPPVLPVADATLLGAVTNGILMVVASKRSRRTDLAAALRAFDIAGIRCLGVVVTMTRSKKKSTDAYGSGYYREAPVTTGVGVSGTAALGLDDD</sequence>
<dbReference type="SUPFAM" id="SSF52540">
    <property type="entry name" value="P-loop containing nucleoside triphosphate hydrolases"/>
    <property type="match status" value="1"/>
</dbReference>
<reference evidence="11 13" key="2">
    <citation type="submission" date="2020-07" db="EMBL/GenBank/DDBJ databases">
        <title>Sequencing the genomes of 1000 actinobacteria strains.</title>
        <authorList>
            <person name="Klenk H.-P."/>
        </authorList>
    </citation>
    <scope>NUCLEOTIDE SEQUENCE [LARGE SCALE GENOMIC DNA]</scope>
    <source>
        <strain evidence="11 13">DSM 10309</strain>
    </source>
</reference>
<evidence type="ECO:0000256" key="8">
    <source>
        <dbReference type="ARBA" id="ARBA00051245"/>
    </source>
</evidence>
<feature type="transmembrane region" description="Helical" evidence="9">
    <location>
        <begin position="178"/>
        <end position="199"/>
    </location>
</feature>
<evidence type="ECO:0000256" key="9">
    <source>
        <dbReference type="SAM" id="Phobius"/>
    </source>
</evidence>
<keyword evidence="9" id="KW-0472">Membrane</keyword>
<dbReference type="RefSeq" id="WP_167627291.1">
    <property type="nucleotide sequence ID" value="NZ_BAAAHR010000006.1"/>
</dbReference>
<evidence type="ECO:0000256" key="5">
    <source>
        <dbReference type="ARBA" id="ARBA00022777"/>
    </source>
</evidence>
<reference evidence="10 12" key="1">
    <citation type="submission" date="2019-07" db="EMBL/GenBank/DDBJ databases">
        <title>Whole genome shotgun sequence of Frigoribacterium faeni NBRC 103066.</title>
        <authorList>
            <person name="Hosoyama A."/>
            <person name="Uohara A."/>
            <person name="Ohji S."/>
            <person name="Ichikawa N."/>
        </authorList>
    </citation>
    <scope>NUCLEOTIDE SEQUENCE [LARGE SCALE GENOMIC DNA]</scope>
    <source>
        <strain evidence="10 12">NBRC 103066</strain>
    </source>
</reference>
<name>A0A7W3JJQ0_9MICO</name>
<proteinExistence type="inferred from homology"/>
<evidence type="ECO:0000313" key="10">
    <source>
        <dbReference type="EMBL" id="GEK82677.1"/>
    </source>
</evidence>
<keyword evidence="9" id="KW-1133">Transmembrane helix</keyword>
<dbReference type="PANTHER" id="PTHR32309:SF13">
    <property type="entry name" value="FERRIC ENTEROBACTIN TRANSPORT PROTEIN FEPE"/>
    <property type="match status" value="1"/>
</dbReference>
<keyword evidence="9" id="KW-0812">Transmembrane</keyword>
<evidence type="ECO:0000313" key="12">
    <source>
        <dbReference type="Proteomes" id="UP000321154"/>
    </source>
</evidence>
<dbReference type="InterPro" id="IPR027417">
    <property type="entry name" value="P-loop_NTPase"/>
</dbReference>
<protein>
    <recommendedName>
        <fullName evidence="2">non-specific protein-tyrosine kinase</fullName>
        <ecNumber evidence="2">2.7.10.2</ecNumber>
    </recommendedName>
</protein>
<keyword evidence="4" id="KW-0547">Nucleotide-binding</keyword>
<dbReference type="Proteomes" id="UP000321154">
    <property type="component" value="Unassembled WGS sequence"/>
</dbReference>
<comment type="similarity">
    <text evidence="1">Belongs to the CpsD/CapB family.</text>
</comment>
<keyword evidence="7" id="KW-0829">Tyrosine-protein kinase</keyword>
<dbReference type="InterPro" id="IPR005702">
    <property type="entry name" value="Wzc-like_C"/>
</dbReference>
<evidence type="ECO:0000256" key="3">
    <source>
        <dbReference type="ARBA" id="ARBA00022679"/>
    </source>
</evidence>
<dbReference type="GO" id="GO:0005886">
    <property type="term" value="C:plasma membrane"/>
    <property type="evidence" value="ECO:0007669"/>
    <property type="project" value="TreeGrafter"/>
</dbReference>
<comment type="caution">
    <text evidence="11">The sequence shown here is derived from an EMBL/GenBank/DDBJ whole genome shotgun (WGS) entry which is preliminary data.</text>
</comment>